<keyword evidence="4 6" id="KW-1133">Transmembrane helix</keyword>
<evidence type="ECO:0000256" key="1">
    <source>
        <dbReference type="ARBA" id="ARBA00004651"/>
    </source>
</evidence>
<feature type="transmembrane region" description="Helical" evidence="6">
    <location>
        <begin position="348"/>
        <end position="372"/>
    </location>
</feature>
<gene>
    <name evidence="7" type="ORF">ACFQJ9_18015</name>
</gene>
<keyword evidence="2" id="KW-1003">Cell membrane</keyword>
<feature type="transmembrane region" description="Helical" evidence="6">
    <location>
        <begin position="160"/>
        <end position="182"/>
    </location>
</feature>
<evidence type="ECO:0000313" key="8">
    <source>
        <dbReference type="Proteomes" id="UP001596447"/>
    </source>
</evidence>
<keyword evidence="3 6" id="KW-0812">Transmembrane</keyword>
<feature type="transmembrane region" description="Helical" evidence="6">
    <location>
        <begin position="224"/>
        <end position="249"/>
    </location>
</feature>
<dbReference type="PANTHER" id="PTHR30213:SF0">
    <property type="entry name" value="UPF0761 MEMBRANE PROTEIN YIHY"/>
    <property type="match status" value="1"/>
</dbReference>
<proteinExistence type="predicted"/>
<dbReference type="NCBIfam" id="TIGR00765">
    <property type="entry name" value="yihY_not_rbn"/>
    <property type="match status" value="1"/>
</dbReference>
<dbReference type="EMBL" id="JBHTAR010000011">
    <property type="protein sequence ID" value="MFC7201276.1"/>
    <property type="molecule type" value="Genomic_DNA"/>
</dbReference>
<evidence type="ECO:0000256" key="5">
    <source>
        <dbReference type="ARBA" id="ARBA00023136"/>
    </source>
</evidence>
<dbReference type="Proteomes" id="UP001596447">
    <property type="component" value="Unassembled WGS sequence"/>
</dbReference>
<evidence type="ECO:0000256" key="2">
    <source>
        <dbReference type="ARBA" id="ARBA00022475"/>
    </source>
</evidence>
<sequence>MSRLAAATGLVRAVAADAKDNRITFLAAAVAYYAFVSFIPLLLLVVAVGSYVGAGFADAVANATAGVLAESGQRLLENALQNPDGRQGATVVSVALLLWSGLKLFRGLDTAFSTVYGVTEVEGILDQLRDALVVLVSIAVAAGAAVAVGILVPVLDVVPYAGVVGVVVLVVMLFVVFLPMFYVFPDAELELAEVWPGTLFAAVGWTVLTHAFRLYAGYADEYEIYGLLGAVILFVTWLYVSGIVIMLGAELNAVLAGRTEDEADADVEVERPESAPDVTEMAKELREVRERLDRKTVSRDDLEADLHEYVEQRVRRNHARGWGPYLVLLYGTAMTLGAFYLLSGGWAILAMVVIWLSTLGLYTLMVLVGAGFSAADVPGKAMSWFRSKR</sequence>
<evidence type="ECO:0000256" key="4">
    <source>
        <dbReference type="ARBA" id="ARBA00022989"/>
    </source>
</evidence>
<feature type="transmembrane region" description="Helical" evidence="6">
    <location>
        <begin position="194"/>
        <end position="212"/>
    </location>
</feature>
<dbReference type="PANTHER" id="PTHR30213">
    <property type="entry name" value="INNER MEMBRANE PROTEIN YHJD"/>
    <property type="match status" value="1"/>
</dbReference>
<evidence type="ECO:0000256" key="6">
    <source>
        <dbReference type="SAM" id="Phobius"/>
    </source>
</evidence>
<dbReference type="RefSeq" id="WP_279528027.1">
    <property type="nucleotide sequence ID" value="NZ_CP122312.1"/>
</dbReference>
<dbReference type="GO" id="GO:0005886">
    <property type="term" value="C:plasma membrane"/>
    <property type="evidence" value="ECO:0007669"/>
    <property type="project" value="UniProtKB-SubCell"/>
</dbReference>
<keyword evidence="5 6" id="KW-0472">Membrane</keyword>
<accession>A0ABD5Z7Y1</accession>
<comment type="caution">
    <text evidence="7">The sequence shown here is derived from an EMBL/GenBank/DDBJ whole genome shotgun (WGS) entry which is preliminary data.</text>
</comment>
<evidence type="ECO:0000313" key="7">
    <source>
        <dbReference type="EMBL" id="MFC7201276.1"/>
    </source>
</evidence>
<comment type="subcellular location">
    <subcellularLocation>
        <location evidence="1">Cell membrane</location>
        <topology evidence="1">Multi-pass membrane protein</topology>
    </subcellularLocation>
</comment>
<dbReference type="AlphaFoldDB" id="A0ABD5Z7Y1"/>
<evidence type="ECO:0000256" key="3">
    <source>
        <dbReference type="ARBA" id="ARBA00022692"/>
    </source>
</evidence>
<feature type="transmembrane region" description="Helical" evidence="6">
    <location>
        <begin position="322"/>
        <end position="342"/>
    </location>
</feature>
<organism evidence="7 8">
    <name type="scientific">Halospeciosus flavus</name>
    <dbReference type="NCBI Taxonomy" id="3032283"/>
    <lineage>
        <taxon>Archaea</taxon>
        <taxon>Methanobacteriati</taxon>
        <taxon>Methanobacteriota</taxon>
        <taxon>Stenosarchaea group</taxon>
        <taxon>Halobacteria</taxon>
        <taxon>Halobacteriales</taxon>
        <taxon>Halobacteriaceae</taxon>
        <taxon>Halospeciosus</taxon>
    </lineage>
</organism>
<dbReference type="InterPro" id="IPR017039">
    <property type="entry name" value="Virul_fac_BrkB"/>
</dbReference>
<dbReference type="Pfam" id="PF03631">
    <property type="entry name" value="Virul_fac_BrkB"/>
    <property type="match status" value="1"/>
</dbReference>
<keyword evidence="8" id="KW-1185">Reference proteome</keyword>
<reference evidence="7 8" key="1">
    <citation type="journal article" date="2019" name="Int. J. Syst. Evol. Microbiol.">
        <title>The Global Catalogue of Microorganisms (GCM) 10K type strain sequencing project: providing services to taxonomists for standard genome sequencing and annotation.</title>
        <authorList>
            <consortium name="The Broad Institute Genomics Platform"/>
            <consortium name="The Broad Institute Genome Sequencing Center for Infectious Disease"/>
            <person name="Wu L."/>
            <person name="Ma J."/>
        </authorList>
    </citation>
    <scope>NUCLEOTIDE SEQUENCE [LARGE SCALE GENOMIC DNA]</scope>
    <source>
        <strain evidence="7 8">XZGYJ-43</strain>
    </source>
</reference>
<feature type="transmembrane region" description="Helical" evidence="6">
    <location>
        <begin position="132"/>
        <end position="154"/>
    </location>
</feature>
<feature type="transmembrane region" description="Helical" evidence="6">
    <location>
        <begin position="25"/>
        <end position="48"/>
    </location>
</feature>
<name>A0ABD5Z7Y1_9EURY</name>
<protein>
    <submittedName>
        <fullName evidence="7">YihY/virulence factor BrkB family protein</fullName>
    </submittedName>
</protein>